<evidence type="ECO:0008006" key="4">
    <source>
        <dbReference type="Google" id="ProtNLM"/>
    </source>
</evidence>
<dbReference type="Proteomes" id="UP001479520">
    <property type="component" value="Chromosome"/>
</dbReference>
<keyword evidence="1" id="KW-0732">Signal</keyword>
<sequence length="266" mass="28674">MKLSRAFILPLLLCAGLAQAADCPRIVSQSPYITRALEWLGRGPCVVGVSRYDPLPVDHTGGVIDPDAAAIADLEPDVVIFSEWTPAETAARVTPPGAVSLRVGGFKGMAGVEQMLREVGRATGVVDIEQRVDRFAADWRAAAQVDARQRRVLILSACSNAPYSFGRGTTLFELFTAAGFEVVADHDNIRNFRPGQPGGDVGAWISERRPDLLFALQDRRSESCNPAIAEPGVPILPLSGDDFTHPGPGFLKGLEELRESMRALNQ</sequence>
<dbReference type="SUPFAM" id="SSF53807">
    <property type="entry name" value="Helical backbone' metal receptor"/>
    <property type="match status" value="1"/>
</dbReference>
<evidence type="ECO:0000256" key="1">
    <source>
        <dbReference type="SAM" id="SignalP"/>
    </source>
</evidence>
<proteinExistence type="predicted"/>
<dbReference type="EMBL" id="CP151406">
    <property type="protein sequence ID" value="WZJ20153.1"/>
    <property type="molecule type" value="Genomic_DNA"/>
</dbReference>
<feature type="signal peptide" evidence="1">
    <location>
        <begin position="1"/>
        <end position="20"/>
    </location>
</feature>
<dbReference type="RefSeq" id="WP_341742986.1">
    <property type="nucleotide sequence ID" value="NZ_CP151406.1"/>
</dbReference>
<dbReference type="Gene3D" id="3.40.50.1980">
    <property type="entry name" value="Nitrogenase molybdenum iron protein domain"/>
    <property type="match status" value="2"/>
</dbReference>
<accession>A0ABZ2XBY9</accession>
<name>A0ABZ2XBY9_9RHOO</name>
<evidence type="ECO:0000313" key="3">
    <source>
        <dbReference type="Proteomes" id="UP001479520"/>
    </source>
</evidence>
<keyword evidence="3" id="KW-1185">Reference proteome</keyword>
<feature type="chain" id="PRO_5047196589" description="ABC transporter substrate-binding protein" evidence="1">
    <location>
        <begin position="21"/>
        <end position="266"/>
    </location>
</feature>
<protein>
    <recommendedName>
        <fullName evidence="4">ABC transporter substrate-binding protein</fullName>
    </recommendedName>
</protein>
<evidence type="ECO:0000313" key="2">
    <source>
        <dbReference type="EMBL" id="WZJ20153.1"/>
    </source>
</evidence>
<reference evidence="2 3" key="1">
    <citation type="submission" date="2024-04" db="EMBL/GenBank/DDBJ databases">
        <title>Dissimilatory iodate-reducing microorganisms contribute to the enrichment of iodine in groundwater.</title>
        <authorList>
            <person name="Jiang Z."/>
        </authorList>
    </citation>
    <scope>NUCLEOTIDE SEQUENCE [LARGE SCALE GENOMIC DNA]</scope>
    <source>
        <strain evidence="2 3">NCP973</strain>
    </source>
</reference>
<gene>
    <name evidence="2" type="ORF">AADV58_09285</name>
</gene>
<organism evidence="2 3">
    <name type="scientific">Azonexus hydrophilus</name>
    <dbReference type="NCBI Taxonomy" id="418702"/>
    <lineage>
        <taxon>Bacteria</taxon>
        <taxon>Pseudomonadati</taxon>
        <taxon>Pseudomonadota</taxon>
        <taxon>Betaproteobacteria</taxon>
        <taxon>Rhodocyclales</taxon>
        <taxon>Azonexaceae</taxon>
        <taxon>Azonexus</taxon>
    </lineage>
</organism>